<dbReference type="GO" id="GO:0016788">
    <property type="term" value="F:hydrolase activity, acting on ester bonds"/>
    <property type="evidence" value="ECO:0007669"/>
    <property type="project" value="InterPro"/>
</dbReference>
<feature type="domain" description="GPI inositol-deacylase PGAP1-like alpha/beta" evidence="3">
    <location>
        <begin position="60"/>
        <end position="126"/>
    </location>
</feature>
<accession>A0AA49GDM8</accession>
<dbReference type="InterPro" id="IPR012908">
    <property type="entry name" value="PGAP1-ab_dom-like"/>
</dbReference>
<evidence type="ECO:0000256" key="2">
    <source>
        <dbReference type="SAM" id="SignalP"/>
    </source>
</evidence>
<dbReference type="Proteomes" id="UP001244443">
    <property type="component" value="Chromosome"/>
</dbReference>
<keyword evidence="2" id="KW-0732">Signal</keyword>
<gene>
    <name evidence="4" type="ORF">QYS48_16305</name>
</gene>
<evidence type="ECO:0000313" key="5">
    <source>
        <dbReference type="Proteomes" id="UP001244443"/>
    </source>
</evidence>
<feature type="region of interest" description="Disordered" evidence="1">
    <location>
        <begin position="330"/>
        <end position="359"/>
    </location>
</feature>
<dbReference type="Pfam" id="PF07819">
    <property type="entry name" value="PGAP1"/>
    <property type="match status" value="1"/>
</dbReference>
<feature type="compositionally biased region" description="Gly residues" evidence="1">
    <location>
        <begin position="330"/>
        <end position="357"/>
    </location>
</feature>
<sequence length="465" mass="50895">MRYLVIVILISLNCLQLRAQGDVYWMHGFQGEEPGRWELYENRFQQERNLRSLTPDFGRRQADMNNGIANAAAVVENQVINNNNSVLIGHSMGGLVAREMDRRNNRNFGGIITVGTPNHGARVANSLRANTVIPALEIGLQELTRGPANTIIANAVSGFSTGLKATDLIDQLWVNFGRNLVINQLPDANSPTIEDLSAGSIFLNRLNNTAPRVPVLNIILEENDKQALRMAAAAQNAPEEQALHSFDDGAIISTVSTMTSVYKAMKIYHLGMRFTAPVLWGMHQRKANNWQAGETYLKSTFFSDYDEIIGAQRFEWRTLTRQVLQCSQPIGGGGSGGGTGGGTGGDGTGGGTGGGGPIPIDPGFHGLELMALPIPSEPCLIGANGDDCFNDENCQWVTETYRARVRISEGSDGLIPLSSQRMDNMPNINVYDANGVNHLEVGNHPRMTEILNQIFDRRNEVFFRE</sequence>
<protein>
    <submittedName>
        <fullName evidence="4">Alpha/beta hydrolase</fullName>
    </submittedName>
</protein>
<dbReference type="InterPro" id="IPR029058">
    <property type="entry name" value="AB_hydrolase_fold"/>
</dbReference>
<dbReference type="RefSeq" id="WP_308357020.1">
    <property type="nucleotide sequence ID" value="NZ_CP129970.2"/>
</dbReference>
<dbReference type="EMBL" id="CP129970">
    <property type="protein sequence ID" value="WKK83819.2"/>
    <property type="molecule type" value="Genomic_DNA"/>
</dbReference>
<keyword evidence="5" id="KW-1185">Reference proteome</keyword>
<evidence type="ECO:0000259" key="3">
    <source>
        <dbReference type="Pfam" id="PF07819"/>
    </source>
</evidence>
<reference evidence="4" key="1">
    <citation type="submission" date="2023-08" db="EMBL/GenBank/DDBJ databases">
        <title>Comparative genomics and taxonomic characterization of three novel marine species of genus Marivirga.</title>
        <authorList>
            <person name="Muhammad N."/>
            <person name="Kim S.-G."/>
        </authorList>
    </citation>
    <scope>NUCLEOTIDE SEQUENCE [LARGE SCALE GENOMIC DNA]</scope>
    <source>
        <strain evidence="4">ABR2-2</strain>
    </source>
</reference>
<evidence type="ECO:0000256" key="1">
    <source>
        <dbReference type="SAM" id="MobiDB-lite"/>
    </source>
</evidence>
<proteinExistence type="predicted"/>
<keyword evidence="4" id="KW-0378">Hydrolase</keyword>
<name>A0AA49GDM8_9BACT</name>
<feature type="signal peptide" evidence="2">
    <location>
        <begin position="1"/>
        <end position="19"/>
    </location>
</feature>
<dbReference type="SUPFAM" id="SSF53474">
    <property type="entry name" value="alpha/beta-Hydrolases"/>
    <property type="match status" value="1"/>
</dbReference>
<organism evidence="4 5">
    <name type="scientific">Marivirga arenosa</name>
    <dbReference type="NCBI Taxonomy" id="3059076"/>
    <lineage>
        <taxon>Bacteria</taxon>
        <taxon>Pseudomonadati</taxon>
        <taxon>Bacteroidota</taxon>
        <taxon>Cytophagia</taxon>
        <taxon>Cytophagales</taxon>
        <taxon>Marivirgaceae</taxon>
        <taxon>Marivirga</taxon>
    </lineage>
</organism>
<feature type="chain" id="PRO_5041381017" evidence="2">
    <location>
        <begin position="20"/>
        <end position="465"/>
    </location>
</feature>
<evidence type="ECO:0000313" key="4">
    <source>
        <dbReference type="EMBL" id="WKK83819.2"/>
    </source>
</evidence>
<dbReference type="Gene3D" id="3.40.50.1820">
    <property type="entry name" value="alpha/beta hydrolase"/>
    <property type="match status" value="1"/>
</dbReference>
<dbReference type="AlphaFoldDB" id="A0AA49GDM8"/>